<feature type="binding site" evidence="10">
    <location>
        <position position="255"/>
    </location>
    <ligand>
        <name>substrate</name>
    </ligand>
</feature>
<dbReference type="SUPFAM" id="SSF51735">
    <property type="entry name" value="NAD(P)-binding Rossmann-fold domains"/>
    <property type="match status" value="1"/>
</dbReference>
<feature type="binding site" evidence="10">
    <location>
        <begin position="150"/>
        <end position="153"/>
    </location>
    <ligand>
        <name>substrate</name>
    </ligand>
</feature>
<comment type="similarity">
    <text evidence="2 8">Belongs to the UDP-glucose/GDP-mannose dehydrogenase family.</text>
</comment>
<sequence length="443" mass="49877">MKVSIVGTGYVGLVTGVLFADKGHDVLCIENNRHKLQKLQNGQVPFYEPGLQELMTKNKSRLRFSDSIEEGVKHAKAIFVAVGTPALASGEPDMTYIERVAMEIAQYLDGYRLIVEKSTVPVHTSEKIHETIKRFAPQGVEFEVASNPEFLREGQALEDAFNPDRIVFGVPSVKAEKILSEIYKDFSAPLIVTNVNSAEIIKHAANSFLAMKISYINAVASICELSGANIEEVAKGIGLDRRIGEHFLRAGVGYGGSCFPKDVDAFVNISRELGYDFALLEEVQKINHRQKKRFLKKIKETLWVVKNKTIAIWGLSFKPNTDDMREAPALDVINELKREQAKIKIYDPQAIQKANEILQMPAIDNHTQHLQQTLQDVELCSCAYDVVTDVDCLLILTEWAEFDSPDWEVIKQKMKQKIVIDGRNMYDPKKMEQLGFIYKSVGR</sequence>
<dbReference type="AlphaFoldDB" id="A0A5S9IPT7"/>
<dbReference type="Proteomes" id="UP000326354">
    <property type="component" value="Chromosome"/>
</dbReference>
<feature type="active site" description="Nucleophile" evidence="9">
    <location>
        <position position="258"/>
    </location>
</feature>
<evidence type="ECO:0000256" key="2">
    <source>
        <dbReference type="ARBA" id="ARBA00006601"/>
    </source>
</evidence>
<dbReference type="GO" id="GO:0051287">
    <property type="term" value="F:NAD binding"/>
    <property type="evidence" value="ECO:0007669"/>
    <property type="project" value="InterPro"/>
</dbReference>
<dbReference type="PANTHER" id="PTHR43750">
    <property type="entry name" value="UDP-GLUCOSE 6-DEHYDROGENASE TUAD"/>
    <property type="match status" value="1"/>
</dbReference>
<feature type="binding site" evidence="10">
    <location>
        <position position="318"/>
    </location>
    <ligand>
        <name>substrate</name>
    </ligand>
</feature>
<dbReference type="Pfam" id="PF00984">
    <property type="entry name" value="UDPG_MGDP_dh"/>
    <property type="match status" value="1"/>
</dbReference>
<feature type="binding site" evidence="10">
    <location>
        <position position="202"/>
    </location>
    <ligand>
        <name>substrate</name>
    </ligand>
</feature>
<evidence type="ECO:0000256" key="11">
    <source>
        <dbReference type="PIRSR" id="PIRSR500134-3"/>
    </source>
</evidence>
<dbReference type="EC" id="1.1.1.22" evidence="3 8"/>
<gene>
    <name evidence="13" type="ORF">UABAM_03291</name>
</gene>
<dbReference type="InterPro" id="IPR036291">
    <property type="entry name" value="NAD(P)-bd_dom_sf"/>
</dbReference>
<dbReference type="SUPFAM" id="SSF48179">
    <property type="entry name" value="6-phosphogluconate dehydrogenase C-terminal domain-like"/>
    <property type="match status" value="1"/>
</dbReference>
<accession>A0A5S9IPT7</accession>
<evidence type="ECO:0000256" key="9">
    <source>
        <dbReference type="PIRSR" id="PIRSR500134-1"/>
    </source>
</evidence>
<dbReference type="GO" id="GO:0000271">
    <property type="term" value="P:polysaccharide biosynthetic process"/>
    <property type="evidence" value="ECO:0007669"/>
    <property type="project" value="InterPro"/>
</dbReference>
<dbReference type="Pfam" id="PF03720">
    <property type="entry name" value="UDPG_MGDP_dh_C"/>
    <property type="match status" value="1"/>
</dbReference>
<feature type="binding site" evidence="11">
    <location>
        <position position="35"/>
    </location>
    <ligand>
        <name>NAD(+)</name>
        <dbReference type="ChEBI" id="CHEBI:57540"/>
    </ligand>
</feature>
<dbReference type="RefSeq" id="WP_151969057.1">
    <property type="nucleotide sequence ID" value="NZ_AP019860.1"/>
</dbReference>
<dbReference type="OrthoDB" id="9803238at2"/>
<evidence type="ECO:0000256" key="10">
    <source>
        <dbReference type="PIRSR" id="PIRSR500134-2"/>
    </source>
</evidence>
<evidence type="ECO:0000256" key="6">
    <source>
        <dbReference type="ARBA" id="ARBA00023027"/>
    </source>
</evidence>
<evidence type="ECO:0000313" key="13">
    <source>
        <dbReference type="EMBL" id="BBM84930.1"/>
    </source>
</evidence>
<dbReference type="Gene3D" id="3.40.50.720">
    <property type="entry name" value="NAD(P)-binding Rossmann-like Domain"/>
    <property type="match status" value="2"/>
</dbReference>
<dbReference type="PANTHER" id="PTHR43750:SF3">
    <property type="entry name" value="UDP-GLUCOSE 6-DEHYDROGENASE TUAD"/>
    <property type="match status" value="1"/>
</dbReference>
<dbReference type="EMBL" id="AP019860">
    <property type="protein sequence ID" value="BBM84930.1"/>
    <property type="molecule type" value="Genomic_DNA"/>
</dbReference>
<dbReference type="InterPro" id="IPR028357">
    <property type="entry name" value="UDPglc_DH_bac"/>
</dbReference>
<keyword evidence="14" id="KW-1185">Reference proteome</keyword>
<evidence type="ECO:0000256" key="7">
    <source>
        <dbReference type="ARBA" id="ARBA00047473"/>
    </source>
</evidence>
<evidence type="ECO:0000256" key="3">
    <source>
        <dbReference type="ARBA" id="ARBA00012954"/>
    </source>
</evidence>
<dbReference type="GO" id="GO:0003979">
    <property type="term" value="F:UDP-glucose 6-dehydrogenase activity"/>
    <property type="evidence" value="ECO:0007669"/>
    <property type="project" value="UniProtKB-EC"/>
</dbReference>
<feature type="binding site" evidence="11">
    <location>
        <position position="153"/>
    </location>
    <ligand>
        <name>NAD(+)</name>
        <dbReference type="ChEBI" id="CHEBI:57540"/>
    </ligand>
</feature>
<dbReference type="KEGG" id="uam:UABAM_03291"/>
<evidence type="ECO:0000256" key="1">
    <source>
        <dbReference type="ARBA" id="ARBA00004701"/>
    </source>
</evidence>
<feature type="binding site" evidence="11">
    <location>
        <position position="325"/>
    </location>
    <ligand>
        <name>NAD(+)</name>
        <dbReference type="ChEBI" id="CHEBI:57540"/>
    </ligand>
</feature>
<feature type="binding site" evidence="10">
    <location>
        <begin position="247"/>
        <end position="251"/>
    </location>
    <ligand>
        <name>substrate</name>
    </ligand>
</feature>
<feature type="binding site" evidence="11">
    <location>
        <position position="119"/>
    </location>
    <ligand>
        <name>NAD(+)</name>
        <dbReference type="ChEBI" id="CHEBI:57540"/>
    </ligand>
</feature>
<dbReference type="PIRSF" id="PIRSF000124">
    <property type="entry name" value="UDPglc_GDPman_dh"/>
    <property type="match status" value="1"/>
</dbReference>
<name>A0A5S9IPT7_UABAM</name>
<keyword evidence="6 8" id="KW-0520">NAD</keyword>
<protein>
    <recommendedName>
        <fullName evidence="4 8">UDP-glucose 6-dehydrogenase</fullName>
        <ecNumber evidence="3 8">1.1.1.22</ecNumber>
    </recommendedName>
</protein>
<organism evidence="13 14">
    <name type="scientific">Uabimicrobium amorphum</name>
    <dbReference type="NCBI Taxonomy" id="2596890"/>
    <lineage>
        <taxon>Bacteria</taxon>
        <taxon>Pseudomonadati</taxon>
        <taxon>Planctomycetota</taxon>
        <taxon>Candidatus Uabimicrobiia</taxon>
        <taxon>Candidatus Uabimicrobiales</taxon>
        <taxon>Candidatus Uabimicrobiaceae</taxon>
        <taxon>Candidatus Uabimicrobium</taxon>
    </lineage>
</organism>
<keyword evidence="5 8" id="KW-0560">Oxidoreductase</keyword>
<dbReference type="SUPFAM" id="SSF52413">
    <property type="entry name" value="UDP-glucose/GDP-mannose dehydrogenase C-terminal domain"/>
    <property type="match status" value="1"/>
</dbReference>
<dbReference type="FunFam" id="3.40.50.720:FF:000193">
    <property type="entry name" value="UDP-glucose 6-dehydrogenase"/>
    <property type="match status" value="1"/>
</dbReference>
<dbReference type="Gene3D" id="1.20.5.100">
    <property type="entry name" value="Cytochrome c1, transmembrane anchor, C-terminal"/>
    <property type="match status" value="1"/>
</dbReference>
<feature type="domain" description="UDP-glucose/GDP-mannose dehydrogenase C-terminal" evidence="12">
    <location>
        <begin position="311"/>
        <end position="428"/>
    </location>
</feature>
<dbReference type="SMART" id="SM00984">
    <property type="entry name" value="UDPG_MGDP_dh_C"/>
    <property type="match status" value="1"/>
</dbReference>
<dbReference type="InterPro" id="IPR014027">
    <property type="entry name" value="UDP-Glc/GDP-Man_DH_C"/>
</dbReference>
<dbReference type="InterPro" id="IPR017476">
    <property type="entry name" value="UDP-Glc/GDP-Man"/>
</dbReference>
<evidence type="ECO:0000259" key="12">
    <source>
        <dbReference type="SMART" id="SM00984"/>
    </source>
</evidence>
<feature type="binding site" evidence="11">
    <location>
        <position position="84"/>
    </location>
    <ligand>
        <name>NAD(+)</name>
        <dbReference type="ChEBI" id="CHEBI:57540"/>
    </ligand>
</feature>
<dbReference type="UniPathway" id="UPA00038">
    <property type="reaction ID" value="UER00491"/>
</dbReference>
<reference evidence="13 14" key="1">
    <citation type="submission" date="2019-08" db="EMBL/GenBank/DDBJ databases">
        <title>Complete genome sequence of Candidatus Uab amorphum.</title>
        <authorList>
            <person name="Shiratori T."/>
            <person name="Suzuki S."/>
            <person name="Kakizawa Y."/>
            <person name="Ishida K."/>
        </authorList>
    </citation>
    <scope>NUCLEOTIDE SEQUENCE [LARGE SCALE GENOMIC DNA]</scope>
    <source>
        <strain evidence="13 14">SRT547</strain>
    </source>
</reference>
<dbReference type="InterPro" id="IPR001732">
    <property type="entry name" value="UDP-Glc/GDP-Man_DH_N"/>
</dbReference>
<feature type="binding site" evidence="11">
    <location>
        <position position="261"/>
    </location>
    <ligand>
        <name>NAD(+)</name>
        <dbReference type="ChEBI" id="CHEBI:57540"/>
    </ligand>
</feature>
<dbReference type="InterPro" id="IPR014026">
    <property type="entry name" value="UDP-Glc/GDP-Man_DH_dimer"/>
</dbReference>
<dbReference type="InterPro" id="IPR008927">
    <property type="entry name" value="6-PGluconate_DH-like_C_sf"/>
</dbReference>
<evidence type="ECO:0000256" key="5">
    <source>
        <dbReference type="ARBA" id="ARBA00023002"/>
    </source>
</evidence>
<dbReference type="GO" id="GO:0006065">
    <property type="term" value="P:UDP-glucuronate biosynthetic process"/>
    <property type="evidence" value="ECO:0007669"/>
    <property type="project" value="UniProtKB-UniPathway"/>
</dbReference>
<evidence type="ECO:0000256" key="4">
    <source>
        <dbReference type="ARBA" id="ARBA00015132"/>
    </source>
</evidence>
<dbReference type="NCBIfam" id="TIGR03026">
    <property type="entry name" value="NDP-sugDHase"/>
    <property type="match status" value="1"/>
</dbReference>
<dbReference type="InterPro" id="IPR036220">
    <property type="entry name" value="UDP-Glc/GDP-Man_DH_C_sf"/>
</dbReference>
<proteinExistence type="inferred from homology"/>
<dbReference type="Pfam" id="PF03721">
    <property type="entry name" value="UDPG_MGDP_dh_N"/>
    <property type="match status" value="1"/>
</dbReference>
<dbReference type="PIRSF" id="PIRSF500134">
    <property type="entry name" value="UDPglc_DH_bac"/>
    <property type="match status" value="1"/>
</dbReference>
<comment type="catalytic activity">
    <reaction evidence="7 8">
        <text>UDP-alpha-D-glucose + 2 NAD(+) + H2O = UDP-alpha-D-glucuronate + 2 NADH + 3 H(+)</text>
        <dbReference type="Rhea" id="RHEA:23596"/>
        <dbReference type="ChEBI" id="CHEBI:15377"/>
        <dbReference type="ChEBI" id="CHEBI:15378"/>
        <dbReference type="ChEBI" id="CHEBI:57540"/>
        <dbReference type="ChEBI" id="CHEBI:57945"/>
        <dbReference type="ChEBI" id="CHEBI:58052"/>
        <dbReference type="ChEBI" id="CHEBI:58885"/>
        <dbReference type="EC" id="1.1.1.22"/>
    </reaction>
</comment>
<comment type="pathway">
    <text evidence="1">Nucleotide-sugar biosynthesis; UDP-alpha-D-glucuronate biosynthesis; UDP-alpha-D-glucuronate from UDP-alpha-D-glucose: step 1/1.</text>
</comment>
<evidence type="ECO:0000313" key="14">
    <source>
        <dbReference type="Proteomes" id="UP000326354"/>
    </source>
</evidence>
<evidence type="ECO:0000256" key="8">
    <source>
        <dbReference type="PIRNR" id="PIRNR000124"/>
    </source>
</evidence>